<keyword evidence="10" id="KW-0472">Membrane</keyword>
<evidence type="ECO:0000256" key="2">
    <source>
        <dbReference type="ARBA" id="ARBA00004922"/>
    </source>
</evidence>
<organism evidence="16 17">
    <name type="scientific">Deinandra increscens subsp. villosa</name>
    <dbReference type="NCBI Taxonomy" id="3103831"/>
    <lineage>
        <taxon>Eukaryota</taxon>
        <taxon>Viridiplantae</taxon>
        <taxon>Streptophyta</taxon>
        <taxon>Embryophyta</taxon>
        <taxon>Tracheophyta</taxon>
        <taxon>Spermatophyta</taxon>
        <taxon>Magnoliopsida</taxon>
        <taxon>eudicotyledons</taxon>
        <taxon>Gunneridae</taxon>
        <taxon>Pentapetalae</taxon>
        <taxon>asterids</taxon>
        <taxon>campanulids</taxon>
        <taxon>Asterales</taxon>
        <taxon>Asteraceae</taxon>
        <taxon>Asteroideae</taxon>
        <taxon>Heliantheae alliance</taxon>
        <taxon>Madieae</taxon>
        <taxon>Madiinae</taxon>
        <taxon>Deinandra</taxon>
    </lineage>
</organism>
<dbReference type="InterPro" id="IPR038013">
    <property type="entry name" value="ALG11"/>
</dbReference>
<dbReference type="Pfam" id="PF15924">
    <property type="entry name" value="ALG11_N"/>
    <property type="match status" value="1"/>
</dbReference>
<keyword evidence="7" id="KW-0812">Transmembrane</keyword>
<accession>A0AAP0CUY4</accession>
<comment type="catalytic activity">
    <reaction evidence="11 12">
        <text>an alpha-D-Man-(1-&gt;3)-[alpha-D-Man-(1-&gt;6)]-beta-D-Man-(1-&gt;4)-beta-D-GlcNAc-(1-&gt;4)-alpha-D-GlcNAc-diphospho-di-trans,poly-cis-dolichol + 2 GDP-alpha-D-mannose = an alpha-D-Man-(1-&gt;2)-alpha-D-Man-(1-&gt;2)-alpha-D-Man-(1-&gt;3)-[alpha-D-Man-(1-&gt;6)]-beta-D-Man-(1-&gt;4)-beta-D-GlcNAc-(1-&gt;4)-alpha-D-GlcNAc-diphospho-di-trans,poly-cis-dolichol + 2 GDP + 2 H(+)</text>
        <dbReference type="Rhea" id="RHEA:29523"/>
        <dbReference type="Rhea" id="RHEA-COMP:19515"/>
        <dbReference type="Rhea" id="RHEA-COMP:19516"/>
        <dbReference type="ChEBI" id="CHEBI:15378"/>
        <dbReference type="ChEBI" id="CHEBI:57527"/>
        <dbReference type="ChEBI" id="CHEBI:58189"/>
        <dbReference type="ChEBI" id="CHEBI:132511"/>
        <dbReference type="ChEBI" id="CHEBI:132515"/>
        <dbReference type="EC" id="2.4.1.131"/>
    </reaction>
    <physiologicalReaction direction="left-to-right" evidence="11 12">
        <dbReference type="Rhea" id="RHEA:29524"/>
    </physiologicalReaction>
</comment>
<evidence type="ECO:0000256" key="8">
    <source>
        <dbReference type="ARBA" id="ARBA00022824"/>
    </source>
</evidence>
<comment type="pathway">
    <text evidence="2 12">Protein modification; protein glycosylation.</text>
</comment>
<evidence type="ECO:0000256" key="7">
    <source>
        <dbReference type="ARBA" id="ARBA00022692"/>
    </source>
</evidence>
<sequence>MAYIMMYGKPVFVEEIYTMESRLLSWFFYGEFEGVIPVKIKSRSLELALTFCKARARTKNAFAQEFDKIRLQQELNIVDRWIRQQMKEKDVDAIDLIHAAGSAAVFVATKQLSKEEAAEDEEDEEAEDEEDEEAEDEEDEEEESKQEAAAEEEDSKVPKIPDRLQVICIFLFLSTNVVPYLLMIHDQQVIEEGYAGGLLDLQLERSIYASGDSIYPLGTCRNKFDTYVVHLHKRKWIEETTYPRFTMIGQSLGSIYLAWEALNKFVPLYYLDTSGYAFTYPLARLFGCKVICYTHYPTISLDMLSRVHSQSSMYNNDALVANSFLLSRFKLVYYTVFSWMYGFVGSCANLAMVNSSWTHSHIEKLWGIPDRIKGVYPPCDTTGLQALPLEREATPPVIISVAQFRPEKAHTLQLQAFSLSISKLDSDVSRPKLQFVGSCRNDADEARLQNLKDLAVELKVEDDVEFYKNVIYSQQAFDFFLPCRELVKLLGGATAGIHSMIDEHFGISVVEYMAAGAIPIAHNSAGPKMDIVLPEEGKETGFLAQTVEEYADAILKILRMSESEKHEMAAAARRRASRFSEQR</sequence>
<dbReference type="InterPro" id="IPR031814">
    <property type="entry name" value="ALG11_N"/>
</dbReference>
<evidence type="ECO:0000256" key="9">
    <source>
        <dbReference type="ARBA" id="ARBA00022989"/>
    </source>
</evidence>
<reference evidence="16 17" key="1">
    <citation type="submission" date="2024-04" db="EMBL/GenBank/DDBJ databases">
        <title>The reference genome of an endangered Asteraceae, Deinandra increscens subsp. villosa, native to the Central Coast of California.</title>
        <authorList>
            <person name="Guilliams M."/>
            <person name="Hasenstab-Lehman K."/>
            <person name="Meyer R."/>
            <person name="Mcevoy S."/>
        </authorList>
    </citation>
    <scope>NUCLEOTIDE SEQUENCE [LARGE SCALE GENOMIC DNA]</scope>
    <source>
        <tissue evidence="16">Leaf</tissue>
    </source>
</reference>
<dbReference type="Pfam" id="PF00534">
    <property type="entry name" value="Glycos_transf_1"/>
    <property type="match status" value="1"/>
</dbReference>
<dbReference type="EMBL" id="JBCNJP010000019">
    <property type="protein sequence ID" value="KAK9061068.1"/>
    <property type="molecule type" value="Genomic_DNA"/>
</dbReference>
<feature type="compositionally biased region" description="Acidic residues" evidence="13">
    <location>
        <begin position="117"/>
        <end position="154"/>
    </location>
</feature>
<evidence type="ECO:0000256" key="4">
    <source>
        <dbReference type="ARBA" id="ARBA00022018"/>
    </source>
</evidence>
<dbReference type="Proteomes" id="UP001408789">
    <property type="component" value="Unassembled WGS sequence"/>
</dbReference>
<comment type="similarity">
    <text evidence="12">Belongs to the glycosyltransferase group 1 family. Glycosyltransferase 4 subfamily.</text>
</comment>
<dbReference type="GO" id="GO:0005789">
    <property type="term" value="C:endoplasmic reticulum membrane"/>
    <property type="evidence" value="ECO:0007669"/>
    <property type="project" value="UniProtKB-SubCell"/>
</dbReference>
<dbReference type="CDD" id="cd03806">
    <property type="entry name" value="GT4_ALG11-like"/>
    <property type="match status" value="1"/>
</dbReference>
<keyword evidence="17" id="KW-1185">Reference proteome</keyword>
<evidence type="ECO:0000256" key="13">
    <source>
        <dbReference type="SAM" id="MobiDB-lite"/>
    </source>
</evidence>
<dbReference type="GO" id="GO:0004377">
    <property type="term" value="F:GDP-Man:Man(3)GlcNAc(2)-PP-Dol alpha-1,2-mannosyltransferase activity"/>
    <property type="evidence" value="ECO:0007669"/>
    <property type="project" value="UniProtKB-UniRule"/>
</dbReference>
<evidence type="ECO:0000256" key="10">
    <source>
        <dbReference type="ARBA" id="ARBA00023136"/>
    </source>
</evidence>
<name>A0AAP0CUY4_9ASTR</name>
<dbReference type="PANTHER" id="PTHR45919">
    <property type="entry name" value="GDP-MAN:MAN(3)GLCNAC(2)-PP-DOL ALPHA-1,2-MANNOSYLTRANSFERASE"/>
    <property type="match status" value="1"/>
</dbReference>
<keyword evidence="5 12" id="KW-0328">Glycosyltransferase</keyword>
<feature type="region of interest" description="Disordered" evidence="13">
    <location>
        <begin position="114"/>
        <end position="157"/>
    </location>
</feature>
<comment type="subcellular location">
    <subcellularLocation>
        <location evidence="1">Endoplasmic reticulum membrane</location>
        <topology evidence="1">Single-pass membrane protein</topology>
    </subcellularLocation>
</comment>
<comment type="caution">
    <text evidence="16">The sequence shown here is derived from an EMBL/GenBank/DDBJ whole genome shotgun (WGS) entry which is preliminary data.</text>
</comment>
<feature type="domain" description="ALG11 mannosyltransferase N-terminal" evidence="15">
    <location>
        <begin position="227"/>
        <end position="366"/>
    </location>
</feature>
<dbReference type="Gene3D" id="3.40.50.2000">
    <property type="entry name" value="Glycogen Phosphorylase B"/>
    <property type="match status" value="1"/>
</dbReference>
<evidence type="ECO:0000313" key="16">
    <source>
        <dbReference type="EMBL" id="KAK9061068.1"/>
    </source>
</evidence>
<evidence type="ECO:0000256" key="5">
    <source>
        <dbReference type="ARBA" id="ARBA00022676"/>
    </source>
</evidence>
<protein>
    <recommendedName>
        <fullName evidence="4 12">GDP-Man:Man(3)GlcNAc(2)-PP-Dol alpha-1,2-mannosyltransferase</fullName>
        <ecNumber evidence="3 12">2.4.1.131</ecNumber>
    </recommendedName>
</protein>
<dbReference type="EC" id="2.4.1.131" evidence="3 12"/>
<keyword evidence="6 12" id="KW-0808">Transferase</keyword>
<dbReference type="AlphaFoldDB" id="A0AAP0CUY4"/>
<evidence type="ECO:0000256" key="11">
    <source>
        <dbReference type="ARBA" id="ARBA00045065"/>
    </source>
</evidence>
<dbReference type="GO" id="GO:0006487">
    <property type="term" value="P:protein N-linked glycosylation"/>
    <property type="evidence" value="ECO:0007669"/>
    <property type="project" value="TreeGrafter"/>
</dbReference>
<dbReference type="SUPFAM" id="SSF53756">
    <property type="entry name" value="UDP-Glycosyltransferase/glycogen phosphorylase"/>
    <property type="match status" value="1"/>
</dbReference>
<keyword evidence="8 12" id="KW-0256">Endoplasmic reticulum</keyword>
<dbReference type="InterPro" id="IPR001296">
    <property type="entry name" value="Glyco_trans_1"/>
</dbReference>
<evidence type="ECO:0000256" key="1">
    <source>
        <dbReference type="ARBA" id="ARBA00004389"/>
    </source>
</evidence>
<evidence type="ECO:0000256" key="3">
    <source>
        <dbReference type="ARBA" id="ARBA00012645"/>
    </source>
</evidence>
<feature type="domain" description="Glycosyl transferase family 1" evidence="14">
    <location>
        <begin position="392"/>
        <end position="574"/>
    </location>
</feature>
<keyword evidence="9" id="KW-1133">Transmembrane helix</keyword>
<dbReference type="PANTHER" id="PTHR45919:SF1">
    <property type="entry name" value="GDP-MAN:MAN(3)GLCNAC(2)-PP-DOL ALPHA-1,2-MANNOSYLTRANSFERASE"/>
    <property type="match status" value="1"/>
</dbReference>
<evidence type="ECO:0000313" key="17">
    <source>
        <dbReference type="Proteomes" id="UP001408789"/>
    </source>
</evidence>
<gene>
    <name evidence="16" type="ORF">SSX86_018248</name>
</gene>
<evidence type="ECO:0000259" key="14">
    <source>
        <dbReference type="Pfam" id="PF00534"/>
    </source>
</evidence>
<evidence type="ECO:0000259" key="15">
    <source>
        <dbReference type="Pfam" id="PF15924"/>
    </source>
</evidence>
<comment type="function">
    <text evidence="12">GDP-Man:Man(3)GlcNAc(2)-PP-Dol alpha-1,2-mannosyltransferase that operates in the biosynthetic pathway of dolichol-linked oligosaccharides, the glycan precursors employed in protein asparagine (N)-glycosylation. The assembly of dolichol-linked oligosaccharides begins on the cytosolic side of the endoplasmic reticulum membrane and finishes in its lumen. The sequential addition of sugars to dolichol pyrophosphate produces dolichol-linked oligosaccharides containing fourteen sugars, including two GlcNAcs, nine mannoses and three glucoses. Once assembled, the oligosaccharide is transferred from the lipid to nascent proteins by oligosaccharyltransferases. Catalyzes, on the cytoplasmic face of the endoplasmic reticulum, the addition of the fourth and fifth mannose residues to the dolichol-linked oligosaccharide chain, to produce Man(5)GlcNAc(2)-PP-dolichol core oligosaccharide.</text>
</comment>
<evidence type="ECO:0000256" key="12">
    <source>
        <dbReference type="RuleBase" id="RU367051"/>
    </source>
</evidence>
<evidence type="ECO:0000256" key="6">
    <source>
        <dbReference type="ARBA" id="ARBA00022679"/>
    </source>
</evidence>
<proteinExistence type="inferred from homology"/>